<dbReference type="EMBL" id="LAZR01025205">
    <property type="protein sequence ID" value="KKL72655.1"/>
    <property type="molecule type" value="Genomic_DNA"/>
</dbReference>
<proteinExistence type="predicted"/>
<evidence type="ECO:0000313" key="1">
    <source>
        <dbReference type="EMBL" id="KKL72655.1"/>
    </source>
</evidence>
<organism evidence="1">
    <name type="scientific">marine sediment metagenome</name>
    <dbReference type="NCBI Taxonomy" id="412755"/>
    <lineage>
        <taxon>unclassified sequences</taxon>
        <taxon>metagenomes</taxon>
        <taxon>ecological metagenomes</taxon>
    </lineage>
</organism>
<gene>
    <name evidence="1" type="ORF">LCGC14_2082770</name>
</gene>
<protein>
    <submittedName>
        <fullName evidence="1">Uncharacterized protein</fullName>
    </submittedName>
</protein>
<feature type="non-terminal residue" evidence="1">
    <location>
        <position position="115"/>
    </location>
</feature>
<sequence length="115" mass="13104">MTEKIGNDYGNAPKKTELKRAYWHFGNRNLPGRYFECIRYKPGGFWDVSVKDMADISGLYFLIIRGEDPIRADFFGINNDDAATGHATVRHLLVNTGFSGTEYYTVNNDLQSPFN</sequence>
<name>A0A0F9GTE2_9ZZZZ</name>
<dbReference type="AlphaFoldDB" id="A0A0F9GTE2"/>
<reference evidence="1" key="1">
    <citation type="journal article" date="2015" name="Nature">
        <title>Complex archaea that bridge the gap between prokaryotes and eukaryotes.</title>
        <authorList>
            <person name="Spang A."/>
            <person name="Saw J.H."/>
            <person name="Jorgensen S.L."/>
            <person name="Zaremba-Niedzwiedzka K."/>
            <person name="Martijn J."/>
            <person name="Lind A.E."/>
            <person name="van Eijk R."/>
            <person name="Schleper C."/>
            <person name="Guy L."/>
            <person name="Ettema T.J."/>
        </authorList>
    </citation>
    <scope>NUCLEOTIDE SEQUENCE</scope>
</reference>
<accession>A0A0F9GTE2</accession>
<comment type="caution">
    <text evidence="1">The sequence shown here is derived from an EMBL/GenBank/DDBJ whole genome shotgun (WGS) entry which is preliminary data.</text>
</comment>